<keyword evidence="3" id="KW-1185">Reference proteome</keyword>
<accession>A0ABV7P365</accession>
<sequence length="102" mass="11512">MEQVLCQASHDHFERGRTERHFVRVPPEFAEPDHVLIRLATGGRWLLHDVRVSTPDNRGSYASGPTDVWLTSDTDGTGDEVSLRLTPDQQHNTTATPQHSRI</sequence>
<evidence type="ECO:0000313" key="3">
    <source>
        <dbReference type="Proteomes" id="UP001595645"/>
    </source>
</evidence>
<dbReference type="EMBL" id="JBHRWK010000038">
    <property type="protein sequence ID" value="MFC3452658.1"/>
    <property type="molecule type" value="Genomic_DNA"/>
</dbReference>
<dbReference type="SUPFAM" id="SSF49723">
    <property type="entry name" value="Lipase/lipooxygenase domain (PLAT/LH2 domain)"/>
    <property type="match status" value="1"/>
</dbReference>
<comment type="caution">
    <text evidence="2">The sequence shown here is derived from an EMBL/GenBank/DDBJ whole genome shotgun (WGS) entry which is preliminary data.</text>
</comment>
<feature type="region of interest" description="Disordered" evidence="1">
    <location>
        <begin position="55"/>
        <end position="102"/>
    </location>
</feature>
<gene>
    <name evidence="2" type="ORF">ACFOSH_24750</name>
</gene>
<dbReference type="RefSeq" id="WP_378241427.1">
    <property type="nucleotide sequence ID" value="NZ_JBHRWK010000038.1"/>
</dbReference>
<name>A0ABV7P365_9PSEU</name>
<feature type="compositionally biased region" description="Polar residues" evidence="1">
    <location>
        <begin position="87"/>
        <end position="102"/>
    </location>
</feature>
<dbReference type="Proteomes" id="UP001595645">
    <property type="component" value="Unassembled WGS sequence"/>
</dbReference>
<reference evidence="3" key="1">
    <citation type="journal article" date="2019" name="Int. J. Syst. Evol. Microbiol.">
        <title>The Global Catalogue of Microorganisms (GCM) 10K type strain sequencing project: providing services to taxonomists for standard genome sequencing and annotation.</title>
        <authorList>
            <consortium name="The Broad Institute Genomics Platform"/>
            <consortium name="The Broad Institute Genome Sequencing Center for Infectious Disease"/>
            <person name="Wu L."/>
            <person name="Ma J."/>
        </authorList>
    </citation>
    <scope>NUCLEOTIDE SEQUENCE [LARGE SCALE GENOMIC DNA]</scope>
    <source>
        <strain evidence="3">CGMCC 4.7676</strain>
    </source>
</reference>
<evidence type="ECO:0000313" key="2">
    <source>
        <dbReference type="EMBL" id="MFC3452658.1"/>
    </source>
</evidence>
<proteinExistence type="predicted"/>
<organism evidence="2 3">
    <name type="scientific">Amycolatopsis speibonae</name>
    <dbReference type="NCBI Taxonomy" id="1450224"/>
    <lineage>
        <taxon>Bacteria</taxon>
        <taxon>Bacillati</taxon>
        <taxon>Actinomycetota</taxon>
        <taxon>Actinomycetes</taxon>
        <taxon>Pseudonocardiales</taxon>
        <taxon>Pseudonocardiaceae</taxon>
        <taxon>Amycolatopsis</taxon>
    </lineage>
</organism>
<dbReference type="InterPro" id="IPR036392">
    <property type="entry name" value="PLAT/LH2_dom_sf"/>
</dbReference>
<protein>
    <submittedName>
        <fullName evidence="2">Uncharacterized protein</fullName>
    </submittedName>
</protein>
<evidence type="ECO:0000256" key="1">
    <source>
        <dbReference type="SAM" id="MobiDB-lite"/>
    </source>
</evidence>